<feature type="compositionally biased region" description="Basic and acidic residues" evidence="10">
    <location>
        <begin position="539"/>
        <end position="548"/>
    </location>
</feature>
<proteinExistence type="predicted"/>
<feature type="region of interest" description="Disordered" evidence="10">
    <location>
        <begin position="1172"/>
        <end position="1364"/>
    </location>
</feature>
<feature type="domain" description="Daxx histone-binding" evidence="11">
    <location>
        <begin position="909"/>
        <end position="997"/>
    </location>
</feature>
<feature type="compositionally biased region" description="Polar residues" evidence="10">
    <location>
        <begin position="1338"/>
        <end position="1350"/>
    </location>
</feature>
<feature type="region of interest" description="Disordered" evidence="10">
    <location>
        <begin position="533"/>
        <end position="606"/>
    </location>
</feature>
<dbReference type="GO" id="GO:0042981">
    <property type="term" value="P:regulation of apoptotic process"/>
    <property type="evidence" value="ECO:0007669"/>
    <property type="project" value="TreeGrafter"/>
</dbReference>
<dbReference type="InterPro" id="IPR046426">
    <property type="entry name" value="DAXX_histone-bd_sf"/>
</dbReference>
<feature type="compositionally biased region" description="Acidic residues" evidence="10">
    <location>
        <begin position="1006"/>
        <end position="1021"/>
    </location>
</feature>
<evidence type="ECO:0000313" key="12">
    <source>
        <dbReference type="EMBL" id="RUS85903.1"/>
    </source>
</evidence>
<feature type="compositionally biased region" description="Polar residues" evidence="10">
    <location>
        <begin position="94"/>
        <end position="111"/>
    </location>
</feature>
<feature type="region of interest" description="Disordered" evidence="10">
    <location>
        <begin position="1937"/>
        <end position="1961"/>
    </location>
</feature>
<accession>A0A3S1BKJ0</accession>
<evidence type="ECO:0000256" key="3">
    <source>
        <dbReference type="ARBA" id="ARBA00004496"/>
    </source>
</evidence>
<dbReference type="GO" id="GO:0050681">
    <property type="term" value="F:nuclear androgen receptor binding"/>
    <property type="evidence" value="ECO:0007669"/>
    <property type="project" value="TreeGrafter"/>
</dbReference>
<dbReference type="Gene3D" id="1.10.8.810">
    <property type="entry name" value="Daxx helical bundle domain"/>
    <property type="match status" value="1"/>
</dbReference>
<dbReference type="GO" id="GO:0005694">
    <property type="term" value="C:chromosome"/>
    <property type="evidence" value="ECO:0007669"/>
    <property type="project" value="UniProtKB-SubCell"/>
</dbReference>
<dbReference type="STRING" id="188477.A0A3S1BKJ0"/>
<feature type="compositionally biased region" description="Low complexity" evidence="10">
    <location>
        <begin position="549"/>
        <end position="561"/>
    </location>
</feature>
<organism evidence="12 13">
    <name type="scientific">Elysia chlorotica</name>
    <name type="common">Eastern emerald elysia</name>
    <name type="synonym">Sea slug</name>
    <dbReference type="NCBI Taxonomy" id="188477"/>
    <lineage>
        <taxon>Eukaryota</taxon>
        <taxon>Metazoa</taxon>
        <taxon>Spiralia</taxon>
        <taxon>Lophotrochozoa</taxon>
        <taxon>Mollusca</taxon>
        <taxon>Gastropoda</taxon>
        <taxon>Heterobranchia</taxon>
        <taxon>Euthyneura</taxon>
        <taxon>Panpulmonata</taxon>
        <taxon>Sacoglossa</taxon>
        <taxon>Placobranchoidea</taxon>
        <taxon>Plakobranchidae</taxon>
        <taxon>Elysia</taxon>
    </lineage>
</organism>
<dbReference type="GO" id="GO:0006334">
    <property type="term" value="P:nucleosome assembly"/>
    <property type="evidence" value="ECO:0007669"/>
    <property type="project" value="TreeGrafter"/>
</dbReference>
<feature type="region of interest" description="Disordered" evidence="10">
    <location>
        <begin position="360"/>
        <end position="382"/>
    </location>
</feature>
<feature type="compositionally biased region" description="Basic and acidic residues" evidence="10">
    <location>
        <begin position="1352"/>
        <end position="1364"/>
    </location>
</feature>
<dbReference type="GO" id="GO:0003714">
    <property type="term" value="F:transcription corepressor activity"/>
    <property type="evidence" value="ECO:0007669"/>
    <property type="project" value="TreeGrafter"/>
</dbReference>
<keyword evidence="6" id="KW-0053">Apoptosis</keyword>
<feature type="compositionally biased region" description="Basic and acidic residues" evidence="10">
    <location>
        <begin position="1044"/>
        <end position="1055"/>
    </location>
</feature>
<keyword evidence="5" id="KW-0963">Cytoplasm</keyword>
<keyword evidence="8" id="KW-0143">Chaperone</keyword>
<feature type="region of interest" description="Disordered" evidence="10">
    <location>
        <begin position="203"/>
        <end position="294"/>
    </location>
</feature>
<protein>
    <recommendedName>
        <fullName evidence="11">Daxx histone-binding domain-containing protein</fullName>
    </recommendedName>
</protein>
<dbReference type="PANTHER" id="PTHR12766:SF7">
    <property type="entry name" value="DEATH DOMAIN-ASSOCIATED PROTEIN 6"/>
    <property type="match status" value="1"/>
</dbReference>
<dbReference type="InterPro" id="IPR046378">
    <property type="entry name" value="DAXX_histone-bd"/>
</dbReference>
<dbReference type="EMBL" id="RQTK01000156">
    <property type="protein sequence ID" value="RUS85903.1"/>
    <property type="molecule type" value="Genomic_DNA"/>
</dbReference>
<keyword evidence="4" id="KW-0158">Chromosome</keyword>
<feature type="compositionally biased region" description="Basic and acidic residues" evidence="10">
    <location>
        <begin position="675"/>
        <end position="686"/>
    </location>
</feature>
<feature type="region of interest" description="Disordered" evidence="10">
    <location>
        <begin position="1691"/>
        <end position="1742"/>
    </location>
</feature>
<feature type="compositionally biased region" description="Polar residues" evidence="10">
    <location>
        <begin position="1880"/>
        <end position="1895"/>
    </location>
</feature>
<evidence type="ECO:0000256" key="4">
    <source>
        <dbReference type="ARBA" id="ARBA00022454"/>
    </source>
</evidence>
<gene>
    <name evidence="12" type="ORF">EGW08_006306</name>
</gene>
<evidence type="ECO:0000313" key="13">
    <source>
        <dbReference type="Proteomes" id="UP000271974"/>
    </source>
</evidence>
<dbReference type="GO" id="GO:0042393">
    <property type="term" value="F:histone binding"/>
    <property type="evidence" value="ECO:0007669"/>
    <property type="project" value="InterPro"/>
</dbReference>
<evidence type="ECO:0000256" key="6">
    <source>
        <dbReference type="ARBA" id="ARBA00022703"/>
    </source>
</evidence>
<evidence type="ECO:0000256" key="1">
    <source>
        <dbReference type="ARBA" id="ARBA00004123"/>
    </source>
</evidence>
<evidence type="ECO:0000256" key="5">
    <source>
        <dbReference type="ARBA" id="ARBA00022490"/>
    </source>
</evidence>
<feature type="compositionally biased region" description="Polar residues" evidence="10">
    <location>
        <begin position="1064"/>
        <end position="1074"/>
    </location>
</feature>
<dbReference type="OrthoDB" id="7492809at2759"/>
<name>A0A3S1BKJ0_ELYCH</name>
<feature type="region of interest" description="Disordered" evidence="10">
    <location>
        <begin position="744"/>
        <end position="803"/>
    </location>
</feature>
<feature type="compositionally biased region" description="Polar residues" evidence="10">
    <location>
        <begin position="1188"/>
        <end position="1199"/>
    </location>
</feature>
<feature type="compositionally biased region" description="Low complexity" evidence="10">
    <location>
        <begin position="245"/>
        <end position="259"/>
    </location>
</feature>
<dbReference type="Proteomes" id="UP000271974">
    <property type="component" value="Unassembled WGS sequence"/>
</dbReference>
<feature type="compositionally biased region" description="Acidic residues" evidence="10">
    <location>
        <begin position="1292"/>
        <end position="1302"/>
    </location>
</feature>
<evidence type="ECO:0000256" key="9">
    <source>
        <dbReference type="ARBA" id="ARBA00023242"/>
    </source>
</evidence>
<feature type="region of interest" description="Disordered" evidence="10">
    <location>
        <begin position="1768"/>
        <end position="1895"/>
    </location>
</feature>
<feature type="compositionally biased region" description="Acidic residues" evidence="10">
    <location>
        <begin position="1272"/>
        <end position="1285"/>
    </location>
</feature>
<evidence type="ECO:0000259" key="11">
    <source>
        <dbReference type="Pfam" id="PF20920"/>
    </source>
</evidence>
<feature type="region of interest" description="Disordered" evidence="10">
    <location>
        <begin position="652"/>
        <end position="686"/>
    </location>
</feature>
<dbReference type="CDD" id="cd13150">
    <property type="entry name" value="DAXX_histone_binding"/>
    <property type="match status" value="1"/>
</dbReference>
<keyword evidence="13" id="KW-1185">Reference proteome</keyword>
<comment type="caution">
    <text evidence="12">The sequence shown here is derived from an EMBL/GenBank/DDBJ whole genome shotgun (WGS) entry which is preliminary data.</text>
</comment>
<dbReference type="Gene3D" id="1.20.58.2170">
    <property type="match status" value="1"/>
</dbReference>
<dbReference type="FunFam" id="1.20.58.2170:FF:000001">
    <property type="entry name" value="Death domain-associated protein 6"/>
    <property type="match status" value="1"/>
</dbReference>
<feature type="region of interest" description="Disordered" evidence="10">
    <location>
        <begin position="999"/>
        <end position="1109"/>
    </location>
</feature>
<evidence type="ECO:0000256" key="2">
    <source>
        <dbReference type="ARBA" id="ARBA00004286"/>
    </source>
</evidence>
<dbReference type="PANTHER" id="PTHR12766">
    <property type="entry name" value="DEATH DOMAIN-ASSOCIATED PROTEIN 6 DAXX"/>
    <property type="match status" value="1"/>
</dbReference>
<dbReference type="InterPro" id="IPR038298">
    <property type="entry name" value="Daxx_N_sf"/>
</dbReference>
<dbReference type="GO" id="GO:0006915">
    <property type="term" value="P:apoptotic process"/>
    <property type="evidence" value="ECO:0007669"/>
    <property type="project" value="UniProtKB-KW"/>
</dbReference>
<evidence type="ECO:0000256" key="8">
    <source>
        <dbReference type="ARBA" id="ARBA00023186"/>
    </source>
</evidence>
<dbReference type="Pfam" id="PF20920">
    <property type="entry name" value="DAXX_hist_bd"/>
    <property type="match status" value="1"/>
</dbReference>
<feature type="compositionally biased region" description="Basic and acidic residues" evidence="10">
    <location>
        <begin position="1820"/>
        <end position="1836"/>
    </location>
</feature>
<feature type="compositionally biased region" description="Polar residues" evidence="10">
    <location>
        <begin position="372"/>
        <end position="382"/>
    </location>
</feature>
<feature type="compositionally biased region" description="Basic and acidic residues" evidence="10">
    <location>
        <begin position="1414"/>
        <end position="1428"/>
    </location>
</feature>
<feature type="compositionally biased region" description="Polar residues" evidence="10">
    <location>
        <begin position="565"/>
        <end position="580"/>
    </location>
</feature>
<reference evidence="12 13" key="1">
    <citation type="submission" date="2019-01" db="EMBL/GenBank/DDBJ databases">
        <title>A draft genome assembly of the solar-powered sea slug Elysia chlorotica.</title>
        <authorList>
            <person name="Cai H."/>
            <person name="Li Q."/>
            <person name="Fang X."/>
            <person name="Li J."/>
            <person name="Curtis N.E."/>
            <person name="Altenburger A."/>
            <person name="Shibata T."/>
            <person name="Feng M."/>
            <person name="Maeda T."/>
            <person name="Schwartz J.A."/>
            <person name="Shigenobu S."/>
            <person name="Lundholm N."/>
            <person name="Nishiyama T."/>
            <person name="Yang H."/>
            <person name="Hasebe M."/>
            <person name="Li S."/>
            <person name="Pierce S.K."/>
            <person name="Wang J."/>
        </authorList>
    </citation>
    <scope>NUCLEOTIDE SEQUENCE [LARGE SCALE GENOMIC DNA]</scope>
    <source>
        <strain evidence="12">EC2010</strain>
        <tissue evidence="12">Whole organism of an adult</tissue>
    </source>
</reference>
<evidence type="ECO:0000256" key="10">
    <source>
        <dbReference type="SAM" id="MobiDB-lite"/>
    </source>
</evidence>
<feature type="region of interest" description="Disordered" evidence="10">
    <location>
        <begin position="91"/>
        <end position="142"/>
    </location>
</feature>
<feature type="compositionally biased region" description="Basic and acidic residues" evidence="10">
    <location>
        <begin position="1729"/>
        <end position="1742"/>
    </location>
</feature>
<feature type="compositionally biased region" description="Basic and acidic residues" evidence="10">
    <location>
        <begin position="1795"/>
        <end position="1811"/>
    </location>
</feature>
<evidence type="ECO:0000256" key="7">
    <source>
        <dbReference type="ARBA" id="ARBA00023054"/>
    </source>
</evidence>
<feature type="compositionally biased region" description="Polar residues" evidence="10">
    <location>
        <begin position="1704"/>
        <end position="1716"/>
    </location>
</feature>
<sequence length="1991" mass="215890">MERNDGNPNVMYTKFLAYCADSLGQDAPKITKLLGIKYESCSKEIQNSNEMADLLGHTMENMKKEPNRAFVHLKDLVHQLKLWSKVKPVKKTQKSSTVNEGNENFQTNAMSNKDEGKRKYNFPPEDDTESKVSSPCSSSSPIKSDCKVLLVKTELVESQLETLTKKPWHSPSKSYRVSIGDGKFDQASVIHKAQKLPLDLNLQPDPEASIASPSCGSENHTQHKPSSEICFSSRQPHASFSGTMSTSPRKVSTSSSSNSEMVPRSTVILEVGSSSSEVEDIQSVSHSKPDKIDSLKSDALNSKTLESVLNPSTKHAEQTYESCKNQLVFAFDKDSVVPSTSFSNGRGVVHGNEKMLDKVEKPPENSVCLQEEPSQGTPSSGTERYRLLDHLDLSAQSPISTKGFETESCVDSCASTLDPLDVNEPDNLSPQVVEDDFPKVTTVGVCQIPDENPTLHIEQNKSNSMTQKDEPEALELDAGFNGGGSLTNPNSDWETISYGSSQVCSSDTIIDEGSITMPKDDALCGKRCESEQLMQSGDSNEKHQKETISDSGNKSNKGSKVNKPEVTNTDTDCLDQQNPSCALENEKEVSPTGIKLNSKSPAGPCKVPEEKAFAITGVQEESAEDGTCCDVDKQALNIDSDDNGKDTRCAKKTLDNSQGCHSPLTVLSEEDEDEPSRQKEEISLPVKRADQKDVNLKVAEEEKDAAVSAKLPKRAMLVPYLAKADTSVIARKLSKEKLAYRDNPKTRPLLNNSADLKIKDSTDSGAPSSGDEFVSTSKDDAREHKKVPQQKLSPEEEKHQRHVKKLEKLLESLRDEIEKCQNRELSFEDMDAEDSSYIYEDRLKKKFVTVWNKLCEVTKRTVETGRPTERTIKFNSTRYKEINRRLERFLNKTKSFPDIHDVKHVIKMTNTKYKLGLSSPMMQNIAREAFVDIGEMLQSRRHQDFIATFGTRQTDMMRMGSRGMDPYWTDPELRKKLDSNRETAKYNLEKVIAKYTQLQETKGKDDDDDDDDDDEEEEDSDVKETCPKKSVPSKRSHGAGSSRSMKDVSGEQDRFDDVDDEDANQGSICDSPLSSGHKVGSEASTQLRSLTSSSTASAPLTSIDSSALGPSQYLTSARLKTPAAPVFSKVYDDQDKLRLNDVPPIDVDQKQSYLDSVGLLTLSMNPYLHKTEAVSPSRSASAGRAPGQTSYSLPNSPASVITVEDSPAKPPKAKLSAVLADKDRHGELEAGVGASEVSRESGRPALSKSEWTAAGEQPLPGVRKSGHRFVEAVEEIEDQTSDSDSDDKSDNDGQDDDDDDDIITVVSSRGSGGESESETSRGVSPISVVSLDIEDGESNSPAVGSEQGTVPKQEEDLGTDNHREDGSAEKVQMLAALNLMPSPVPCRKKSAASNIESSDIAASPAARPSLEVECSDRTEGTCAERGHQSTELSQEGIVGEAASSQVDKDSVILDAANIKESDCSSEHSNAGEGQAIPKFSCSLFGKQLGGGTSHSLFQPNKTLPYPSCTKGESETTPINQCTIENDVQCGSPAEVGSEEMEMDQPECYIDRVEEEEEEEEGEGDLLTVSSGHTFGALAYAESVQEVVHIDVDDTNTLSGPEEPALLGSSTADIAEDCICLADPVEGTSTAETMQYEGREVDKKSGAGSMCAEQTCTKNAMKLKESMNNSDLLIEDQSAICCRTVISEIGNSNTHDSSSHKDLNKTNSLDSDMTETSLPIKKSTVSDPDPGVKDHTETTGSEVERVTSNCIGSYTEALHVSHNKQAPINVGSVDQETSREAEVKCLSSTSDVTNLKPHEETENDSGVKDRKSIANSNVHSSNKDKFLTVTPNKEHSPESTASDKVGAGDATACSAKDPEHSSLLSKPGDFKEPEGDGGSDTGVTPQAGLSSRAASKGTNLKDDKLLATDEVCNEGEMLVQGKEIDSVDKTSATGSTISEAGLSLSALPEADLEPAEKKGDSDGAREFIADLIGDLVDKVGDVCSVNFRQDAC</sequence>
<keyword evidence="9" id="KW-0539">Nucleus</keyword>
<feature type="compositionally biased region" description="Polar residues" evidence="10">
    <location>
        <begin position="272"/>
        <end position="286"/>
    </location>
</feature>
<dbReference type="GO" id="GO:0003713">
    <property type="term" value="F:transcription coactivator activity"/>
    <property type="evidence" value="ECO:0007669"/>
    <property type="project" value="TreeGrafter"/>
</dbReference>
<feature type="compositionally biased region" description="Polar residues" evidence="10">
    <location>
        <begin position="229"/>
        <end position="244"/>
    </location>
</feature>
<keyword evidence="7" id="KW-0175">Coiled coil</keyword>
<feature type="compositionally biased region" description="Low complexity" evidence="10">
    <location>
        <begin position="131"/>
        <end position="142"/>
    </location>
</feature>
<feature type="compositionally biased region" description="Low complexity" evidence="10">
    <location>
        <begin position="1083"/>
        <end position="1102"/>
    </location>
</feature>
<comment type="subcellular location">
    <subcellularLocation>
        <location evidence="2">Chromosome</location>
    </subcellularLocation>
    <subcellularLocation>
        <location evidence="3">Cytoplasm</location>
    </subcellularLocation>
    <subcellularLocation>
        <location evidence="1">Nucleus</location>
    </subcellularLocation>
</comment>
<dbReference type="GO" id="GO:0005737">
    <property type="term" value="C:cytoplasm"/>
    <property type="evidence" value="ECO:0007669"/>
    <property type="project" value="UniProtKB-SubCell"/>
</dbReference>
<dbReference type="GO" id="GO:0016605">
    <property type="term" value="C:PML body"/>
    <property type="evidence" value="ECO:0007669"/>
    <property type="project" value="TreeGrafter"/>
</dbReference>
<feature type="compositionally biased region" description="Low complexity" evidence="10">
    <location>
        <begin position="1173"/>
        <end position="1187"/>
    </location>
</feature>
<feature type="region of interest" description="Disordered" evidence="10">
    <location>
        <begin position="1386"/>
        <end position="1445"/>
    </location>
</feature>